<dbReference type="Gene3D" id="3.50.50.60">
    <property type="entry name" value="FAD/NAD(P)-binding domain"/>
    <property type="match status" value="2"/>
</dbReference>
<comment type="catalytic activity">
    <reaction evidence="10">
        <text>uridine(54) in tRNA + (6R)-5,10-methylene-5,6,7,8-tetrahydrofolate + NADPH + H(+) = 5-methyluridine(54) in tRNA + (6S)-5,6,7,8-tetrahydrofolate + NADP(+)</text>
        <dbReference type="Rhea" id="RHEA:62372"/>
        <dbReference type="Rhea" id="RHEA-COMP:10167"/>
        <dbReference type="Rhea" id="RHEA-COMP:10193"/>
        <dbReference type="ChEBI" id="CHEBI:15378"/>
        <dbReference type="ChEBI" id="CHEBI:15636"/>
        <dbReference type="ChEBI" id="CHEBI:57453"/>
        <dbReference type="ChEBI" id="CHEBI:57783"/>
        <dbReference type="ChEBI" id="CHEBI:58349"/>
        <dbReference type="ChEBI" id="CHEBI:65315"/>
        <dbReference type="ChEBI" id="CHEBI:74447"/>
        <dbReference type="EC" id="2.1.1.74"/>
    </reaction>
</comment>
<comment type="catalytic activity">
    <reaction evidence="10">
        <text>uridine(54) in tRNA + (6R)-5,10-methylene-5,6,7,8-tetrahydrofolate + NADH + H(+) = 5-methyluridine(54) in tRNA + (6S)-5,6,7,8-tetrahydrofolate + NAD(+)</text>
        <dbReference type="Rhea" id="RHEA:16873"/>
        <dbReference type="Rhea" id="RHEA-COMP:10167"/>
        <dbReference type="Rhea" id="RHEA-COMP:10193"/>
        <dbReference type="ChEBI" id="CHEBI:15378"/>
        <dbReference type="ChEBI" id="CHEBI:15636"/>
        <dbReference type="ChEBI" id="CHEBI:57453"/>
        <dbReference type="ChEBI" id="CHEBI:57540"/>
        <dbReference type="ChEBI" id="CHEBI:57945"/>
        <dbReference type="ChEBI" id="CHEBI:65315"/>
        <dbReference type="ChEBI" id="CHEBI:74447"/>
        <dbReference type="EC" id="2.1.1.74"/>
    </reaction>
</comment>
<accession>A0A6G8Q6K0</accession>
<dbReference type="InterPro" id="IPR004417">
    <property type="entry name" value="TrmFO"/>
</dbReference>
<organism evidence="13 14">
    <name type="scientific">Rubrobacter tropicus</name>
    <dbReference type="NCBI Taxonomy" id="2653851"/>
    <lineage>
        <taxon>Bacteria</taxon>
        <taxon>Bacillati</taxon>
        <taxon>Actinomycetota</taxon>
        <taxon>Rubrobacteria</taxon>
        <taxon>Rubrobacterales</taxon>
        <taxon>Rubrobacteraceae</taxon>
        <taxon>Rubrobacter</taxon>
    </lineage>
</organism>
<dbReference type="GO" id="GO:0030488">
    <property type="term" value="P:tRNA methylation"/>
    <property type="evidence" value="ECO:0007669"/>
    <property type="project" value="TreeGrafter"/>
</dbReference>
<evidence type="ECO:0000256" key="5">
    <source>
        <dbReference type="ARBA" id="ARBA00022679"/>
    </source>
</evidence>
<dbReference type="PRINTS" id="PR00411">
    <property type="entry name" value="PNDRDTASEI"/>
</dbReference>
<dbReference type="Pfam" id="PF01134">
    <property type="entry name" value="GIDA"/>
    <property type="match status" value="1"/>
</dbReference>
<keyword evidence="9 10" id="KW-0520">NAD</keyword>
<dbReference type="PANTHER" id="PTHR11806">
    <property type="entry name" value="GLUCOSE INHIBITED DIVISION PROTEIN A"/>
    <property type="match status" value="1"/>
</dbReference>
<feature type="region of interest" description="Disordered" evidence="11">
    <location>
        <begin position="396"/>
        <end position="422"/>
    </location>
</feature>
<feature type="compositionally biased region" description="Basic and acidic residues" evidence="11">
    <location>
        <begin position="406"/>
        <end position="417"/>
    </location>
</feature>
<evidence type="ECO:0000256" key="3">
    <source>
        <dbReference type="ARBA" id="ARBA00022603"/>
    </source>
</evidence>
<keyword evidence="5 10" id="KW-0808">Transferase</keyword>
<dbReference type="EC" id="2.1.1.74" evidence="10"/>
<evidence type="ECO:0000256" key="2">
    <source>
        <dbReference type="ARBA" id="ARBA00022490"/>
    </source>
</evidence>
<evidence type="ECO:0000256" key="7">
    <source>
        <dbReference type="ARBA" id="ARBA00022827"/>
    </source>
</evidence>
<keyword evidence="2 10" id="KW-0963">Cytoplasm</keyword>
<dbReference type="GO" id="GO:0047151">
    <property type="term" value="F:tRNA (uracil(54)-C5)-methyltransferase activity, 5,10-methylenetetrahydrofolate-dependent"/>
    <property type="evidence" value="ECO:0007669"/>
    <property type="project" value="UniProtKB-UniRule"/>
</dbReference>
<keyword evidence="4 10" id="KW-0285">Flavoprotein</keyword>
<dbReference type="InterPro" id="IPR036188">
    <property type="entry name" value="FAD/NAD-bd_sf"/>
</dbReference>
<dbReference type="InterPro" id="IPR040131">
    <property type="entry name" value="MnmG_N"/>
</dbReference>
<comment type="function">
    <text evidence="10">Catalyzes the folate-dependent formation of 5-methyl-uridine at position 54 (M-5-U54) in all tRNAs.</text>
</comment>
<evidence type="ECO:0000256" key="10">
    <source>
        <dbReference type="HAMAP-Rule" id="MF_01037"/>
    </source>
</evidence>
<protein>
    <recommendedName>
        <fullName evidence="10">Methylenetetrahydrofolate--tRNA-(uracil-5-)-methyltransferase TrmFO</fullName>
        <ecNumber evidence="10">2.1.1.74</ecNumber>
    </recommendedName>
    <alternativeName>
        <fullName evidence="10">Folate-dependent tRNA (uracil-5-)-methyltransferase</fullName>
    </alternativeName>
    <alternativeName>
        <fullName evidence="10">Folate-dependent tRNA(M-5-U54)-methyltransferase</fullName>
    </alternativeName>
</protein>
<dbReference type="GO" id="GO:0002098">
    <property type="term" value="P:tRNA wobble uridine modification"/>
    <property type="evidence" value="ECO:0007669"/>
    <property type="project" value="TreeGrafter"/>
</dbReference>
<feature type="domain" description="MnmG N-terminal" evidence="12">
    <location>
        <begin position="3"/>
        <end position="368"/>
    </location>
</feature>
<dbReference type="Proteomes" id="UP000501452">
    <property type="component" value="Chromosome"/>
</dbReference>
<dbReference type="GO" id="GO:0050660">
    <property type="term" value="F:flavin adenine dinucleotide binding"/>
    <property type="evidence" value="ECO:0007669"/>
    <property type="project" value="UniProtKB-UniRule"/>
</dbReference>
<evidence type="ECO:0000256" key="11">
    <source>
        <dbReference type="SAM" id="MobiDB-lite"/>
    </source>
</evidence>
<keyword evidence="7 10" id="KW-0274">FAD</keyword>
<keyword evidence="6 10" id="KW-0819">tRNA processing</keyword>
<gene>
    <name evidence="10" type="primary">trmFO</name>
    <name evidence="13" type="ORF">GBA63_05090</name>
</gene>
<evidence type="ECO:0000256" key="9">
    <source>
        <dbReference type="ARBA" id="ARBA00023027"/>
    </source>
</evidence>
<reference evidence="13 14" key="1">
    <citation type="submission" date="2019-10" db="EMBL/GenBank/DDBJ databases">
        <title>Rubrobacter sp nov SCSIO 52090 isolated from a deep-sea sediment in the South China Sea.</title>
        <authorList>
            <person name="Chen R.W."/>
        </authorList>
    </citation>
    <scope>NUCLEOTIDE SEQUENCE [LARGE SCALE GENOMIC DNA]</scope>
    <source>
        <strain evidence="13 14">SCSIO 52909</strain>
    </source>
</reference>
<evidence type="ECO:0000256" key="6">
    <source>
        <dbReference type="ARBA" id="ARBA00022694"/>
    </source>
</evidence>
<dbReference type="InterPro" id="IPR002218">
    <property type="entry name" value="MnmG-rel"/>
</dbReference>
<dbReference type="EMBL" id="CP045119">
    <property type="protein sequence ID" value="QIN82086.1"/>
    <property type="molecule type" value="Genomic_DNA"/>
</dbReference>
<comment type="cofactor">
    <cofactor evidence="1 10">
        <name>FAD</name>
        <dbReference type="ChEBI" id="CHEBI:57692"/>
    </cofactor>
</comment>
<dbReference type="GO" id="GO:0005829">
    <property type="term" value="C:cytosol"/>
    <property type="evidence" value="ECO:0007669"/>
    <property type="project" value="TreeGrafter"/>
</dbReference>
<evidence type="ECO:0000259" key="12">
    <source>
        <dbReference type="Pfam" id="PF01134"/>
    </source>
</evidence>
<evidence type="ECO:0000256" key="4">
    <source>
        <dbReference type="ARBA" id="ARBA00022630"/>
    </source>
</evidence>
<dbReference type="SUPFAM" id="SSF51905">
    <property type="entry name" value="FAD/NAD(P)-binding domain"/>
    <property type="match status" value="1"/>
</dbReference>
<dbReference type="RefSeq" id="WP_166174075.1">
    <property type="nucleotide sequence ID" value="NZ_CP045119.1"/>
</dbReference>
<dbReference type="HAMAP" id="MF_01037">
    <property type="entry name" value="TrmFO"/>
    <property type="match status" value="1"/>
</dbReference>
<dbReference type="KEGG" id="rub:GBA63_05090"/>
<evidence type="ECO:0000313" key="14">
    <source>
        <dbReference type="Proteomes" id="UP000501452"/>
    </source>
</evidence>
<sequence length="445" mass="48383">MADVTVIGGGLAGSEAAWQAAELGCSVELWEMRPVKETPAHRTEHFAELVCSNSLGNRSLETASGLLKEELRRLGSVILLCAEAHSVPAGGALGVAREDFPRAVTETVHAHPNIEVVRGEMKELPDGPTVVATGPLTSDALVGKIESLTGETLYFYDAASPIVHRDSLDESVVWRASRYDKGEAAYLNCPMTEEQYHAFVEDLATAELSPIKDFEEDMYFEGCLPVETIARRGRETLSFGPMKPVGLPDPRTGEIPYAVVQLRQDDAEGRLYNMVGFQTRLKWGEQRRVFRTIPGMQSADFARMGVMHRNTYLPANRMLDATMKIRDNLSDAPLFFAGQLTGVEGYTESTAMGHIAGTNAARLVRNEEPVTMPRGTMMGALAHYITTKEGTLQPINSNWGLVPPVPKKENGKRLTKPERRRRQAASALAALEGFAGAAGGGALTA</sequence>
<name>A0A6G8Q6K0_9ACTN</name>
<comment type="subcellular location">
    <subcellularLocation>
        <location evidence="10">Cytoplasm</location>
    </subcellularLocation>
</comment>
<dbReference type="AlphaFoldDB" id="A0A6G8Q6K0"/>
<comment type="similarity">
    <text evidence="10">Belongs to the MnmG family. TrmFO subfamily.</text>
</comment>
<keyword evidence="8 10" id="KW-0521">NADP</keyword>
<evidence type="ECO:0000313" key="13">
    <source>
        <dbReference type="EMBL" id="QIN82086.1"/>
    </source>
</evidence>
<feature type="binding site" evidence="10">
    <location>
        <begin position="8"/>
        <end position="13"/>
    </location>
    <ligand>
        <name>FAD</name>
        <dbReference type="ChEBI" id="CHEBI:57692"/>
    </ligand>
</feature>
<dbReference type="NCBIfam" id="TIGR00137">
    <property type="entry name" value="gid_trmFO"/>
    <property type="match status" value="1"/>
</dbReference>
<evidence type="ECO:0000256" key="8">
    <source>
        <dbReference type="ARBA" id="ARBA00022857"/>
    </source>
</evidence>
<dbReference type="NCBIfam" id="NF003739">
    <property type="entry name" value="PRK05335.1"/>
    <property type="match status" value="1"/>
</dbReference>
<proteinExistence type="inferred from homology"/>
<keyword evidence="14" id="KW-1185">Reference proteome</keyword>
<dbReference type="PANTHER" id="PTHR11806:SF2">
    <property type="entry name" value="METHYLENETETRAHYDROFOLATE--TRNA-(URACIL-5-)-METHYLTRANSFERASE TRMFO"/>
    <property type="match status" value="1"/>
</dbReference>
<evidence type="ECO:0000256" key="1">
    <source>
        <dbReference type="ARBA" id="ARBA00001974"/>
    </source>
</evidence>
<keyword evidence="3 10" id="KW-0489">Methyltransferase</keyword>